<dbReference type="PANTHER" id="PTHR43832">
    <property type="match status" value="1"/>
</dbReference>
<name>A0A2N7VLR4_9BURK</name>
<dbReference type="Gene3D" id="3.40.50.150">
    <property type="entry name" value="Vaccinia Virus protein VP39"/>
    <property type="match status" value="1"/>
</dbReference>
<dbReference type="OrthoDB" id="9782855at2"/>
<dbReference type="GO" id="GO:0032259">
    <property type="term" value="P:methylation"/>
    <property type="evidence" value="ECO:0007669"/>
    <property type="project" value="UniProtKB-KW"/>
</dbReference>
<accession>A0A2N7VLR4</accession>
<dbReference type="Proteomes" id="UP000235616">
    <property type="component" value="Unassembled WGS sequence"/>
</dbReference>
<comment type="caution">
    <text evidence="1">The sequence shown here is derived from an EMBL/GenBank/DDBJ whole genome shotgun (WGS) entry which is preliminary data.</text>
</comment>
<dbReference type="CDD" id="cd02440">
    <property type="entry name" value="AdoMet_MTases"/>
    <property type="match status" value="1"/>
</dbReference>
<protein>
    <submittedName>
        <fullName evidence="1">SAM-dependent methyltransferase</fullName>
    </submittedName>
</protein>
<dbReference type="AlphaFoldDB" id="A0A2N7VLR4"/>
<keyword evidence="1" id="KW-0808">Transferase</keyword>
<keyword evidence="1" id="KW-0489">Methyltransferase</keyword>
<evidence type="ECO:0000313" key="1">
    <source>
        <dbReference type="EMBL" id="PMS18067.1"/>
    </source>
</evidence>
<sequence length="366" mass="41453">MSQTTTNLAASLPSEDPSNDFLTRACENGWFPDWLVRAGMRKLMAQRLVDEGHRDGEFCASRLASLIDELSASPIAIETDAANAQHYELPPSFFAAHLGPHLKYSCCLYADSGTTLAQAEEAMLALYERRAALADGQRILDLGCGWGSLSLWLAARYPSAEIVALSNSHGQRAFIETQAAIRKLGNLRVLNGNVANFSADPLVDGGRFDRIVSIEMFEHMKNYRALLARIAGWLEPDGKLFVHHFAHRTLAYHFEVHDRSDWMSKYFFTGGTMPSESLLLHFQDDLTVKRHWWLNGTHYERTANDWLARLDAARSQIMPVLKETYGAVDASRWFQRWRMFYMAVAELFGFAQGNEWGVAHYLLEKR</sequence>
<dbReference type="FunFam" id="3.40.50.150:FF:000554">
    <property type="entry name" value="Cation-transporting ATPase"/>
    <property type="match status" value="1"/>
</dbReference>
<dbReference type="RefSeq" id="WP_102646725.1">
    <property type="nucleotide sequence ID" value="NZ_PNYA01000016.1"/>
</dbReference>
<reference evidence="1 2" key="1">
    <citation type="submission" date="2018-01" db="EMBL/GenBank/DDBJ databases">
        <title>Whole genome analyses suggest that Burkholderia sensu lato contains two further novel genera in the rhizoxinica-symbiotica group Mycetohabitans gen. nov., and Trinickia gen. nov.: implications for the evolution of diazotrophy and nodulation in the Burkholderiaceae.</title>
        <authorList>
            <person name="Estrada-de los Santos P."/>
            <person name="Palmer M."/>
            <person name="Chavez-Ramirez B."/>
            <person name="Beukes C."/>
            <person name="Steenkamp E.T."/>
            <person name="Hirsch A.M."/>
            <person name="Manyaka P."/>
            <person name="Maluk M."/>
            <person name="Lafos M."/>
            <person name="Crook M."/>
            <person name="Gross E."/>
            <person name="Simon M.F."/>
            <person name="Bueno dos Reis Junior F."/>
            <person name="Poole P.S."/>
            <person name="Venter S.N."/>
            <person name="James E.K."/>
        </authorList>
    </citation>
    <scope>NUCLEOTIDE SEQUENCE [LARGE SCALE GENOMIC DNA]</scope>
    <source>
        <strain evidence="1 2">GIMN1.004</strain>
    </source>
</reference>
<dbReference type="Pfam" id="PF02353">
    <property type="entry name" value="CMAS"/>
    <property type="match status" value="1"/>
</dbReference>
<dbReference type="GO" id="GO:0008168">
    <property type="term" value="F:methyltransferase activity"/>
    <property type="evidence" value="ECO:0007669"/>
    <property type="project" value="UniProtKB-KW"/>
</dbReference>
<dbReference type="SUPFAM" id="SSF53335">
    <property type="entry name" value="S-adenosyl-L-methionine-dependent methyltransferases"/>
    <property type="match status" value="1"/>
</dbReference>
<dbReference type="EMBL" id="PNYA01000016">
    <property type="protein sequence ID" value="PMS18067.1"/>
    <property type="molecule type" value="Genomic_DNA"/>
</dbReference>
<dbReference type="PANTHER" id="PTHR43832:SF1">
    <property type="entry name" value="S-ADENOSYL-L-METHIONINE-DEPENDENT METHYLTRANSFERASES SUPERFAMILY PROTEIN"/>
    <property type="match status" value="1"/>
</dbReference>
<evidence type="ECO:0000313" key="2">
    <source>
        <dbReference type="Proteomes" id="UP000235616"/>
    </source>
</evidence>
<gene>
    <name evidence="1" type="ORF">C0Z18_17660</name>
</gene>
<keyword evidence="2" id="KW-1185">Reference proteome</keyword>
<organism evidence="1 2">
    <name type="scientific">Trinickia dabaoshanensis</name>
    <dbReference type="NCBI Taxonomy" id="564714"/>
    <lineage>
        <taxon>Bacteria</taxon>
        <taxon>Pseudomonadati</taxon>
        <taxon>Pseudomonadota</taxon>
        <taxon>Betaproteobacteria</taxon>
        <taxon>Burkholderiales</taxon>
        <taxon>Burkholderiaceae</taxon>
        <taxon>Trinickia</taxon>
    </lineage>
</organism>
<proteinExistence type="predicted"/>
<dbReference type="InterPro" id="IPR029063">
    <property type="entry name" value="SAM-dependent_MTases_sf"/>
</dbReference>